<protein>
    <recommendedName>
        <fullName evidence="5">Peptidase C14</fullName>
    </recommendedName>
</protein>
<dbReference type="RefSeq" id="WP_046277675.1">
    <property type="nucleotide sequence ID" value="NZ_LATL02000182.1"/>
</dbReference>
<sequence>MKHHACITIGINQYQYLQPLSYAQRDAEALHSFLVEKAGFSPDQSLLMSDTSPEVWGIPTYPNRDNLDDWIDALCKEQLHSGDQLWCFFSGYALTHEGQDYLMPIDGNPANIEATGLSIKSLFEKLKQAPTSELLVLLDINRSQGARAGTAVGATTMELANQMAIPTLLSCRPDQVSRETSALRHGFFTAAILEALNSGECKTIQSLCHFLSNRLPQLTDQHLRPKQNPVFVLNPAGKIDQIILPDQLPATVTMASHNGSSILNSASEHKQNGAAPKTTDSRVKFPLRFGSPHSNKTPEHSSVKPTPTTTAHQSPNSTPAQIDPPAQKTSTKETMSDRSFLQQLILWSGATALLLLLGVFYTNKSIFLGQKTTGISSTSPIELIDNPSQQASPSKPNSSSSSSANQGTTAPENQLDSQTLLERSKASLQNASASSFSNAIVIASQIPQRDPLYPSAQENIERWSQTILDIAEARAQTGNFSDALAAAKLVPQTNRQIYQQAQLQIQKWQPKEQQIQQSFARLKAAQTRIKPGQASSYSDAINEARKIKPDEAAYQQAQQSISQWSAEILKVAQSRAQNKQFESAIQAAQLVPVDTSSHAAAQKAIASWQTQLKSNNKN</sequence>
<accession>A0A0F5YL67</accession>
<name>A0A0F5YL67_9CYAN</name>
<dbReference type="AlphaFoldDB" id="A0A0F5YL67"/>
<evidence type="ECO:0000313" key="3">
    <source>
        <dbReference type="EMBL" id="KMW69953.1"/>
    </source>
</evidence>
<feature type="region of interest" description="Disordered" evidence="1">
    <location>
        <begin position="263"/>
        <end position="334"/>
    </location>
</feature>
<feature type="compositionally biased region" description="Polar residues" evidence="1">
    <location>
        <begin position="407"/>
        <end position="416"/>
    </location>
</feature>
<dbReference type="InterPro" id="IPR029030">
    <property type="entry name" value="Caspase-like_dom_sf"/>
</dbReference>
<dbReference type="OrthoDB" id="581349at2"/>
<dbReference type="EMBL" id="LATL02000182">
    <property type="protein sequence ID" value="KKD38925.1"/>
    <property type="molecule type" value="Genomic_DNA"/>
</dbReference>
<comment type="caution">
    <text evidence="2">The sequence shown here is derived from an EMBL/GenBank/DDBJ whole genome shotgun (WGS) entry which is preliminary data.</text>
</comment>
<dbReference type="Proteomes" id="UP000033607">
    <property type="component" value="Unassembled WGS sequence"/>
</dbReference>
<reference evidence="2 4" key="1">
    <citation type="submission" date="2015-06" db="EMBL/GenBank/DDBJ databases">
        <title>Draft genome assembly of filamentous brackish cyanobacterium Limnoraphis robusta strain CS-951.</title>
        <authorList>
            <person name="Willis A."/>
            <person name="Parks M."/>
            <person name="Burford M.A."/>
        </authorList>
    </citation>
    <scope>NUCLEOTIDE SEQUENCE [LARGE SCALE GENOMIC DNA]</scope>
    <source>
        <strain evidence="2 4">CS-951</strain>
    </source>
</reference>
<dbReference type="PATRIC" id="fig|1637645.4.peg.3630"/>
<proteinExistence type="predicted"/>
<dbReference type="SUPFAM" id="SSF52129">
    <property type="entry name" value="Caspase-like"/>
    <property type="match status" value="1"/>
</dbReference>
<organism evidence="2 4">
    <name type="scientific">Limnoraphis robusta CS-951</name>
    <dbReference type="NCBI Taxonomy" id="1637645"/>
    <lineage>
        <taxon>Bacteria</taxon>
        <taxon>Bacillati</taxon>
        <taxon>Cyanobacteriota</taxon>
        <taxon>Cyanophyceae</taxon>
        <taxon>Oscillatoriophycideae</taxon>
        <taxon>Oscillatoriales</taxon>
        <taxon>Sirenicapillariaceae</taxon>
        <taxon>Limnoraphis</taxon>
    </lineage>
</organism>
<evidence type="ECO:0000313" key="4">
    <source>
        <dbReference type="Proteomes" id="UP000033607"/>
    </source>
</evidence>
<dbReference type="Gene3D" id="3.40.50.1460">
    <property type="match status" value="1"/>
</dbReference>
<feature type="compositionally biased region" description="Low complexity" evidence="1">
    <location>
        <begin position="386"/>
        <end position="406"/>
    </location>
</feature>
<evidence type="ECO:0008006" key="5">
    <source>
        <dbReference type="Google" id="ProtNLM"/>
    </source>
</evidence>
<evidence type="ECO:0000256" key="1">
    <source>
        <dbReference type="SAM" id="MobiDB-lite"/>
    </source>
</evidence>
<evidence type="ECO:0000313" key="2">
    <source>
        <dbReference type="EMBL" id="KKD38925.1"/>
    </source>
</evidence>
<gene>
    <name evidence="2" type="ORF">WN50_06225</name>
    <name evidence="3" type="ORF">WN50_39115</name>
</gene>
<feature type="compositionally biased region" description="Polar residues" evidence="1">
    <location>
        <begin position="303"/>
        <end position="320"/>
    </location>
</feature>
<feature type="region of interest" description="Disordered" evidence="1">
    <location>
        <begin position="379"/>
        <end position="416"/>
    </location>
</feature>
<dbReference type="EMBL" id="LATL02000332">
    <property type="protein sequence ID" value="KMW69953.1"/>
    <property type="molecule type" value="Genomic_DNA"/>
</dbReference>